<organism evidence="3 4">
    <name type="scientific">Candidatus Merdivivens pullistercoris</name>
    <dbReference type="NCBI Taxonomy" id="2840873"/>
    <lineage>
        <taxon>Bacteria</taxon>
        <taxon>Pseudomonadati</taxon>
        <taxon>Bacteroidota</taxon>
        <taxon>Bacteroidia</taxon>
        <taxon>Bacteroidales</taxon>
        <taxon>Muribaculaceae</taxon>
        <taxon>Muribaculaceae incertae sedis</taxon>
        <taxon>Candidatus Merdivivens</taxon>
    </lineage>
</organism>
<evidence type="ECO:0000256" key="1">
    <source>
        <dbReference type="SAM" id="MobiDB-lite"/>
    </source>
</evidence>
<proteinExistence type="predicted"/>
<sequence>MEEEDYRRQRHDTAKNSIAAGVVATVGLHAVLAVTLVSSGLKYIYPPPEEEGIEISFEEEAIPQTIAVSAGEAPRAPEANPDEDVRLAKAAESPYQGEKANEAEEAVNDEFGDVEMPDPRTEEQKKEIDQRALFPSAANKAAKDTLAAQTAARVSQALERGHSLGNTSTGDNEDEPNVQLKGRRQEGSLPKPEYEVQIDGKIVVQIWVDQNGNVTDAMAGVPGTTINDTKLWKAAEKAALGSKFNASSTAPIKQTGTITYFFKLK</sequence>
<feature type="region of interest" description="Disordered" evidence="1">
    <location>
        <begin position="152"/>
        <end position="193"/>
    </location>
</feature>
<feature type="transmembrane region" description="Helical" evidence="2">
    <location>
        <begin position="21"/>
        <end position="45"/>
    </location>
</feature>
<evidence type="ECO:0000313" key="4">
    <source>
        <dbReference type="Proteomes" id="UP000823597"/>
    </source>
</evidence>
<feature type="compositionally biased region" description="Basic and acidic residues" evidence="1">
    <location>
        <begin position="117"/>
        <end position="130"/>
    </location>
</feature>
<evidence type="ECO:0000256" key="2">
    <source>
        <dbReference type="SAM" id="Phobius"/>
    </source>
</evidence>
<reference evidence="3" key="2">
    <citation type="journal article" date="2021" name="PeerJ">
        <title>Extensive microbial diversity within the chicken gut microbiome revealed by metagenomics and culture.</title>
        <authorList>
            <person name="Gilroy R."/>
            <person name="Ravi A."/>
            <person name="Getino M."/>
            <person name="Pursley I."/>
            <person name="Horton D.L."/>
            <person name="Alikhan N.F."/>
            <person name="Baker D."/>
            <person name="Gharbi K."/>
            <person name="Hall N."/>
            <person name="Watson M."/>
            <person name="Adriaenssens E.M."/>
            <person name="Foster-Nyarko E."/>
            <person name="Jarju S."/>
            <person name="Secka A."/>
            <person name="Antonio M."/>
            <person name="Oren A."/>
            <person name="Chaudhuri R.R."/>
            <person name="La Ragione R."/>
            <person name="Hildebrand F."/>
            <person name="Pallen M.J."/>
        </authorList>
    </citation>
    <scope>NUCLEOTIDE SEQUENCE</scope>
    <source>
        <strain evidence="3">10037</strain>
    </source>
</reference>
<gene>
    <name evidence="3" type="ORF">IAB93_05720</name>
</gene>
<evidence type="ECO:0000313" key="3">
    <source>
        <dbReference type="EMBL" id="MBO8465478.1"/>
    </source>
</evidence>
<dbReference type="AlphaFoldDB" id="A0A9D9I5D8"/>
<comment type="caution">
    <text evidence="3">The sequence shown here is derived from an EMBL/GenBank/DDBJ whole genome shotgun (WGS) entry which is preliminary data.</text>
</comment>
<accession>A0A9D9I5D8</accession>
<feature type="compositionally biased region" description="Acidic residues" evidence="1">
    <location>
        <begin position="103"/>
        <end position="116"/>
    </location>
</feature>
<protein>
    <submittedName>
        <fullName evidence="3">Energy transducer TonB</fullName>
    </submittedName>
</protein>
<feature type="region of interest" description="Disordered" evidence="1">
    <location>
        <begin position="91"/>
        <end position="134"/>
    </location>
</feature>
<name>A0A9D9I5D8_9BACT</name>
<dbReference type="Proteomes" id="UP000823597">
    <property type="component" value="Unassembled WGS sequence"/>
</dbReference>
<keyword evidence="2" id="KW-1133">Transmembrane helix</keyword>
<keyword evidence="2" id="KW-0812">Transmembrane</keyword>
<reference evidence="3" key="1">
    <citation type="submission" date="2020-10" db="EMBL/GenBank/DDBJ databases">
        <authorList>
            <person name="Gilroy R."/>
        </authorList>
    </citation>
    <scope>NUCLEOTIDE SEQUENCE</scope>
    <source>
        <strain evidence="3">10037</strain>
    </source>
</reference>
<dbReference type="EMBL" id="JADIME010000061">
    <property type="protein sequence ID" value="MBO8465478.1"/>
    <property type="molecule type" value="Genomic_DNA"/>
</dbReference>
<keyword evidence="2" id="KW-0472">Membrane</keyword>